<dbReference type="GO" id="GO:0070914">
    <property type="term" value="P:UV-damage excision repair"/>
    <property type="evidence" value="ECO:0007669"/>
    <property type="project" value="TreeGrafter"/>
</dbReference>
<dbReference type="InterPro" id="IPR047260">
    <property type="entry name" value="ERCC1-like_central_dom"/>
</dbReference>
<keyword evidence="4" id="KW-0238">DNA-binding</keyword>
<dbReference type="Pfam" id="PF03834">
    <property type="entry name" value="Rad10"/>
    <property type="match status" value="1"/>
</dbReference>
<evidence type="ECO:0000256" key="2">
    <source>
        <dbReference type="ARBA" id="ARBA00008283"/>
    </source>
</evidence>
<evidence type="ECO:0000259" key="8">
    <source>
        <dbReference type="Pfam" id="PF03834"/>
    </source>
</evidence>
<dbReference type="SUPFAM" id="SSF52980">
    <property type="entry name" value="Restriction endonuclease-like"/>
    <property type="match status" value="1"/>
</dbReference>
<reference evidence="9 10" key="1">
    <citation type="journal article" date="2018" name="MBio">
        <title>Comparative Genomics Reveals the Core Gene Toolbox for the Fungus-Insect Symbiosis.</title>
        <authorList>
            <person name="Wang Y."/>
            <person name="Stata M."/>
            <person name="Wang W."/>
            <person name="Stajich J.E."/>
            <person name="White M.M."/>
            <person name="Moncalvo J.M."/>
        </authorList>
    </citation>
    <scope>NUCLEOTIDE SEQUENCE [LARGE SCALE GENOMIC DNA]</scope>
    <source>
        <strain evidence="9 10">SC-DP-2</strain>
    </source>
</reference>
<protein>
    <recommendedName>
        <fullName evidence="7">DNA excision repair protein ERCC-1</fullName>
    </recommendedName>
</protein>
<comment type="subcellular location">
    <subcellularLocation>
        <location evidence="1">Nucleus</location>
    </subcellularLocation>
</comment>
<keyword evidence="5" id="KW-0234">DNA repair</keyword>
<dbReference type="GO" id="GO:0006302">
    <property type="term" value="P:double-strand break repair"/>
    <property type="evidence" value="ECO:0007669"/>
    <property type="project" value="UniProtKB-ARBA"/>
</dbReference>
<dbReference type="AlphaFoldDB" id="A0A2T9Z8C8"/>
<dbReference type="GO" id="GO:0006312">
    <property type="term" value="P:mitotic recombination"/>
    <property type="evidence" value="ECO:0007669"/>
    <property type="project" value="TreeGrafter"/>
</dbReference>
<comment type="caution">
    <text evidence="9">The sequence shown here is derived from an EMBL/GenBank/DDBJ whole genome shotgun (WGS) entry which is preliminary data.</text>
</comment>
<dbReference type="GO" id="GO:0070522">
    <property type="term" value="C:ERCC4-ERCC1 complex"/>
    <property type="evidence" value="ECO:0007669"/>
    <property type="project" value="TreeGrafter"/>
</dbReference>
<dbReference type="NCBIfam" id="TIGR00597">
    <property type="entry name" value="rad10"/>
    <property type="match status" value="1"/>
</dbReference>
<keyword evidence="6" id="KW-0539">Nucleus</keyword>
<evidence type="ECO:0000256" key="7">
    <source>
        <dbReference type="ARBA" id="ARBA00071993"/>
    </source>
</evidence>
<keyword evidence="10" id="KW-1185">Reference proteome</keyword>
<evidence type="ECO:0000256" key="6">
    <source>
        <dbReference type="ARBA" id="ARBA00023242"/>
    </source>
</evidence>
<comment type="similarity">
    <text evidence="2">Belongs to the ERCC1/RAD10/SWI10 family.</text>
</comment>
<dbReference type="FunFam" id="3.40.50.10130:FF:000001">
    <property type="entry name" value="DNA excision repair protein ERCC-1"/>
    <property type="match status" value="1"/>
</dbReference>
<dbReference type="PANTHER" id="PTHR12749:SF0">
    <property type="entry name" value="DNA EXCISION REPAIR PROTEIN ERCC-1"/>
    <property type="match status" value="1"/>
</dbReference>
<dbReference type="EMBL" id="MBFS01001580">
    <property type="protein sequence ID" value="PVV00853.1"/>
    <property type="molecule type" value="Genomic_DNA"/>
</dbReference>
<gene>
    <name evidence="9" type="ORF">BB560_004749</name>
</gene>
<accession>A0A2T9Z8C8</accession>
<sequence>MNNNRNSSFPGNQLFRNNEGSTNSISISTFELPHKSRKSIGALLVNPVQRDNPVLKAIQSTPYQFEDIAPDYVVGKSACVLYLSLKYHKLYPEYIYRRIEELSGQYDLRILLILVDTNDHEHLLREITKATVYANITIILAWTIQEAARSIETLKKFENKPPDMIKTKHESDFMSNMAKSLTQIRSINKTDVLTLTSEYGSFSGISKASVNDLALLPGIGDNKAKKLFAAFNDDFIIKKDK</sequence>
<dbReference type="FunFam" id="1.10.150.20:FF:000017">
    <property type="entry name" value="DNA excision repair protein ERCC-1"/>
    <property type="match status" value="1"/>
</dbReference>
<evidence type="ECO:0000256" key="3">
    <source>
        <dbReference type="ARBA" id="ARBA00022763"/>
    </source>
</evidence>
<dbReference type="GO" id="GO:0003684">
    <property type="term" value="F:damaged DNA binding"/>
    <property type="evidence" value="ECO:0007669"/>
    <property type="project" value="InterPro"/>
</dbReference>
<dbReference type="GO" id="GO:0006289">
    <property type="term" value="P:nucleotide-excision repair"/>
    <property type="evidence" value="ECO:0007669"/>
    <property type="project" value="UniProtKB-ARBA"/>
</dbReference>
<dbReference type="Proteomes" id="UP000245609">
    <property type="component" value="Unassembled WGS sequence"/>
</dbReference>
<proteinExistence type="inferred from homology"/>
<evidence type="ECO:0000313" key="10">
    <source>
        <dbReference type="Proteomes" id="UP000245609"/>
    </source>
</evidence>
<feature type="domain" description="ERCC1-like central" evidence="8">
    <location>
        <begin position="43"/>
        <end position="155"/>
    </location>
</feature>
<evidence type="ECO:0000256" key="1">
    <source>
        <dbReference type="ARBA" id="ARBA00004123"/>
    </source>
</evidence>
<dbReference type="PANTHER" id="PTHR12749">
    <property type="entry name" value="EXCISION REPAIR CROSS-COMPLEMENTING 1 ERCC1"/>
    <property type="match status" value="1"/>
</dbReference>
<dbReference type="GO" id="GO:0000110">
    <property type="term" value="C:nucleotide-excision repair factor 1 complex"/>
    <property type="evidence" value="ECO:0007669"/>
    <property type="project" value="TreeGrafter"/>
</dbReference>
<dbReference type="Pfam" id="PF14520">
    <property type="entry name" value="HHH_5"/>
    <property type="match status" value="1"/>
</dbReference>
<evidence type="ECO:0000313" key="9">
    <source>
        <dbReference type="EMBL" id="PVV00853.1"/>
    </source>
</evidence>
<dbReference type="CDD" id="cd22325">
    <property type="entry name" value="ERCC1_C-like"/>
    <property type="match status" value="1"/>
</dbReference>
<dbReference type="SUPFAM" id="SSF47781">
    <property type="entry name" value="RuvA domain 2-like"/>
    <property type="match status" value="1"/>
</dbReference>
<keyword evidence="3" id="KW-0227">DNA damage</keyword>
<organism evidence="9 10">
    <name type="scientific">Smittium megazygosporum</name>
    <dbReference type="NCBI Taxonomy" id="133381"/>
    <lineage>
        <taxon>Eukaryota</taxon>
        <taxon>Fungi</taxon>
        <taxon>Fungi incertae sedis</taxon>
        <taxon>Zoopagomycota</taxon>
        <taxon>Kickxellomycotina</taxon>
        <taxon>Harpellomycetes</taxon>
        <taxon>Harpellales</taxon>
        <taxon>Legeriomycetaceae</taxon>
        <taxon>Smittium</taxon>
    </lineage>
</organism>
<dbReference type="GO" id="GO:0003697">
    <property type="term" value="F:single-stranded DNA binding"/>
    <property type="evidence" value="ECO:0007669"/>
    <property type="project" value="TreeGrafter"/>
</dbReference>
<evidence type="ECO:0000256" key="5">
    <source>
        <dbReference type="ARBA" id="ARBA00023204"/>
    </source>
</evidence>
<dbReference type="InterPro" id="IPR010994">
    <property type="entry name" value="RuvA_2-like"/>
</dbReference>
<dbReference type="InterPro" id="IPR011335">
    <property type="entry name" value="Restrct_endonuc-II-like"/>
</dbReference>
<dbReference type="Gene3D" id="3.40.50.10130">
    <property type="match status" value="1"/>
</dbReference>
<dbReference type="InterPro" id="IPR004579">
    <property type="entry name" value="ERCC1/RAD10/SWI10"/>
</dbReference>
<dbReference type="Gene3D" id="1.10.150.20">
    <property type="entry name" value="5' to 3' exonuclease, C-terminal subdomain"/>
    <property type="match status" value="1"/>
</dbReference>
<name>A0A2T9Z8C8_9FUNG</name>
<dbReference type="OrthoDB" id="10262814at2759"/>
<evidence type="ECO:0000256" key="4">
    <source>
        <dbReference type="ARBA" id="ARBA00023125"/>
    </source>
</evidence>
<dbReference type="STRING" id="133381.A0A2T9Z8C8"/>